<evidence type="ECO:0008006" key="4">
    <source>
        <dbReference type="Google" id="ProtNLM"/>
    </source>
</evidence>
<feature type="signal peptide" evidence="1">
    <location>
        <begin position="1"/>
        <end position="21"/>
    </location>
</feature>
<dbReference type="KEGG" id="camu:CA2015_1095"/>
<dbReference type="PROSITE" id="PS51257">
    <property type="entry name" value="PROKAR_LIPOPROTEIN"/>
    <property type="match status" value="1"/>
</dbReference>
<evidence type="ECO:0000256" key="1">
    <source>
        <dbReference type="SAM" id="SignalP"/>
    </source>
</evidence>
<dbReference type="STRING" id="320787.CA2015_1095"/>
<reference evidence="2 3" key="1">
    <citation type="submission" date="2015-07" db="EMBL/GenBank/DDBJ databases">
        <authorList>
            <person name="Kim K.M."/>
        </authorList>
    </citation>
    <scope>NUCLEOTIDE SEQUENCE [LARGE SCALE GENOMIC DNA]</scope>
    <source>
        <strain evidence="2 3">KCTC 12363</strain>
    </source>
</reference>
<keyword evidence="3" id="KW-1185">Reference proteome</keyword>
<protein>
    <recommendedName>
        <fullName evidence="4">Lipoprotein</fullName>
    </recommendedName>
</protein>
<evidence type="ECO:0000313" key="2">
    <source>
        <dbReference type="EMBL" id="AKP50545.1"/>
    </source>
</evidence>
<dbReference type="RefSeq" id="WP_157470327.1">
    <property type="nucleotide sequence ID" value="NZ_CAXBGM010000114.1"/>
</dbReference>
<evidence type="ECO:0000313" key="3">
    <source>
        <dbReference type="Proteomes" id="UP000036520"/>
    </source>
</evidence>
<feature type="chain" id="PRO_5005207946" description="Lipoprotein" evidence="1">
    <location>
        <begin position="22"/>
        <end position="173"/>
    </location>
</feature>
<keyword evidence="1" id="KW-0732">Signal</keyword>
<dbReference type="OrthoDB" id="1347844at2"/>
<dbReference type="Proteomes" id="UP000036520">
    <property type="component" value="Chromosome"/>
</dbReference>
<name>A0A0H4PBQ7_9BACT</name>
<gene>
    <name evidence="2" type="ORF">CA2015_1095</name>
</gene>
<proteinExistence type="predicted"/>
<organism evidence="2 3">
    <name type="scientific">Cyclobacterium amurskyense</name>
    <dbReference type="NCBI Taxonomy" id="320787"/>
    <lineage>
        <taxon>Bacteria</taxon>
        <taxon>Pseudomonadati</taxon>
        <taxon>Bacteroidota</taxon>
        <taxon>Cytophagia</taxon>
        <taxon>Cytophagales</taxon>
        <taxon>Cyclobacteriaceae</taxon>
        <taxon>Cyclobacterium</taxon>
    </lineage>
</organism>
<dbReference type="EMBL" id="CP012040">
    <property type="protein sequence ID" value="AKP50545.1"/>
    <property type="molecule type" value="Genomic_DNA"/>
</dbReference>
<sequence length="173" mass="19761">MRHLYLTILAAAFLMTSSLSSCKQKNKADDKILTEKEQSLGQKDIIPRSDKQTTTNTISNELSFLNTFDKKYPYEIKLLDKPVIKRRLEEMLGPQYAFVKSIWEVETPIAITNGIFYAWGMKAHSGGDPGAVLMADLNKNVLYVGIRKNKDEKFYSEDGSMVPQKMQEWADEQ</sequence>
<accession>A0A0H4PBQ7</accession>
<dbReference type="AlphaFoldDB" id="A0A0H4PBQ7"/>